<feature type="region of interest" description="Disordered" evidence="2">
    <location>
        <begin position="340"/>
        <end position="367"/>
    </location>
</feature>
<comment type="caution">
    <text evidence="4">The sequence shown here is derived from an EMBL/GenBank/DDBJ whole genome shotgun (WGS) entry which is preliminary data.</text>
</comment>
<dbReference type="CDD" id="cd00303">
    <property type="entry name" value="retropepsin_like"/>
    <property type="match status" value="1"/>
</dbReference>
<reference evidence="4 5" key="1">
    <citation type="submission" date="2017-06" db="EMBL/GenBank/DDBJ databases">
        <title>Comparative genomic analysis of Ambrosia Fusariam Clade fungi.</title>
        <authorList>
            <person name="Stajich J.E."/>
            <person name="Carrillo J."/>
            <person name="Kijimoto T."/>
            <person name="Eskalen A."/>
            <person name="O'Donnell K."/>
            <person name="Kasson M."/>
        </authorList>
    </citation>
    <scope>NUCLEOTIDE SEQUENCE [LARGE SCALE GENOMIC DNA]</scope>
    <source>
        <strain evidence="4 5">UCR1854</strain>
    </source>
</reference>
<dbReference type="GO" id="GO:0008270">
    <property type="term" value="F:zinc ion binding"/>
    <property type="evidence" value="ECO:0007669"/>
    <property type="project" value="UniProtKB-KW"/>
</dbReference>
<evidence type="ECO:0000256" key="2">
    <source>
        <dbReference type="SAM" id="MobiDB-lite"/>
    </source>
</evidence>
<dbReference type="PROSITE" id="PS50158">
    <property type="entry name" value="ZF_CCHC"/>
    <property type="match status" value="1"/>
</dbReference>
<dbReference type="Proteomes" id="UP000287124">
    <property type="component" value="Unassembled WGS sequence"/>
</dbReference>
<feature type="region of interest" description="Disordered" evidence="2">
    <location>
        <begin position="143"/>
        <end position="176"/>
    </location>
</feature>
<dbReference type="Gene3D" id="2.40.70.10">
    <property type="entry name" value="Acid Proteases"/>
    <property type="match status" value="1"/>
</dbReference>
<protein>
    <recommendedName>
        <fullName evidence="3">CCHC-type domain-containing protein</fullName>
    </recommendedName>
</protein>
<name>A0A430L4V4_9HYPO</name>
<accession>A0A430L4V4</accession>
<dbReference type="InterPro" id="IPR001878">
    <property type="entry name" value="Znf_CCHC"/>
</dbReference>
<proteinExistence type="predicted"/>
<gene>
    <name evidence="4" type="ORF">BHE90_014829</name>
</gene>
<sequence length="564" mass="64539">MHVGADMADIVSKEVFRMGLVGAAARWYEDFEPAEKTWDTVKRAFYLRLQERVWDRLYADGKWGKSAAMNSLTFNDVRDMIWECRSSTSEKLVRGEEDTIPASEMDPVRIWLRQQEMMTELAQQLKDHTVLTTKRIDLMENAHTQTSSGNNRSGDQRPAYTPPTMSGPRPQQSAPRNDNPDFYWCFKCGEWGHMGYNCALGNQFDRNEYRRRQEEWMANKGELCRQRAEQLAQPSVPTAKTLTWSGAVNFRPPPGYRPSLFSGQTSETVYRWTQDGLTKTETPTTLSHSLRDPPVEPENHCRTVVMAARSEKPKDPKRRETTRPTDENMLREIEIQARESLGNTRVEYQSPRVEDMEDAERSPPQEETIVVAPSRAGSRESAVLLLCWTGVREGVDLVNERYVEELQIPRLMMPVPGQLRMANDQVQRVGSCVYLRVVVGGILATVKAYVLGNHDDWDVLVGRPWLRRMRAVEDHYDDKLVVKGQKGHYQAIPIFPTPNLFEPDERGRAREPIRLKPMLRCDGDEEIIFVDDDLPILEEVEDILGELGGEIFATAGKAYRTSGN</sequence>
<dbReference type="InterPro" id="IPR021109">
    <property type="entry name" value="Peptidase_aspartic_dom_sf"/>
</dbReference>
<keyword evidence="1" id="KW-0479">Metal-binding</keyword>
<dbReference type="GO" id="GO:0003676">
    <property type="term" value="F:nucleic acid binding"/>
    <property type="evidence" value="ECO:0007669"/>
    <property type="project" value="InterPro"/>
</dbReference>
<keyword evidence="1" id="KW-0863">Zinc-finger</keyword>
<keyword evidence="5" id="KW-1185">Reference proteome</keyword>
<organism evidence="4 5">
    <name type="scientific">Fusarium euwallaceae</name>
    <dbReference type="NCBI Taxonomy" id="1147111"/>
    <lineage>
        <taxon>Eukaryota</taxon>
        <taxon>Fungi</taxon>
        <taxon>Dikarya</taxon>
        <taxon>Ascomycota</taxon>
        <taxon>Pezizomycotina</taxon>
        <taxon>Sordariomycetes</taxon>
        <taxon>Hypocreomycetidae</taxon>
        <taxon>Hypocreales</taxon>
        <taxon>Nectriaceae</taxon>
        <taxon>Fusarium</taxon>
        <taxon>Fusarium solani species complex</taxon>
    </lineage>
</organism>
<evidence type="ECO:0000313" key="5">
    <source>
        <dbReference type="Proteomes" id="UP000287124"/>
    </source>
</evidence>
<dbReference type="EMBL" id="MIKF01000426">
    <property type="protein sequence ID" value="RTE70777.1"/>
    <property type="molecule type" value="Genomic_DNA"/>
</dbReference>
<feature type="domain" description="CCHC-type" evidence="3">
    <location>
        <begin position="185"/>
        <end position="198"/>
    </location>
</feature>
<evidence type="ECO:0000313" key="4">
    <source>
        <dbReference type="EMBL" id="RTE70777.1"/>
    </source>
</evidence>
<dbReference type="InterPro" id="IPR036875">
    <property type="entry name" value="Znf_CCHC_sf"/>
</dbReference>
<evidence type="ECO:0000256" key="1">
    <source>
        <dbReference type="PROSITE-ProRule" id="PRU00047"/>
    </source>
</evidence>
<dbReference type="AlphaFoldDB" id="A0A430L4V4"/>
<feature type="compositionally biased region" description="Polar residues" evidence="2">
    <location>
        <begin position="143"/>
        <end position="153"/>
    </location>
</feature>
<evidence type="ECO:0000259" key="3">
    <source>
        <dbReference type="PROSITE" id="PS50158"/>
    </source>
</evidence>
<keyword evidence="1" id="KW-0862">Zinc</keyword>
<dbReference type="SUPFAM" id="SSF57756">
    <property type="entry name" value="Retrovirus zinc finger-like domains"/>
    <property type="match status" value="1"/>
</dbReference>